<gene>
    <name evidence="1" type="ORF">AW736_06490</name>
</gene>
<dbReference type="EMBL" id="LRRQ01000049">
    <property type="protein sequence ID" value="OAM90748.1"/>
    <property type="molecule type" value="Genomic_DNA"/>
</dbReference>
<proteinExistence type="predicted"/>
<evidence type="ECO:0000313" key="1">
    <source>
        <dbReference type="EMBL" id="OAM90748.1"/>
    </source>
</evidence>
<sequence>MNDNRGLGGFITSTLAAQGYEVGVGPLTMMPVRTQLIVQYRDSWTWDFKDHMTALEITVLDARTEQQIARADYSNPASMSRHPSEVAERLVKQLFAPSTGEMK</sequence>
<keyword evidence="2" id="KW-1185">Reference proteome</keyword>
<name>A0A178ILV0_9BACT</name>
<accession>A0A178ILV0</accession>
<protein>
    <recommendedName>
        <fullName evidence="3">DUF4136 domain-containing protein</fullName>
    </recommendedName>
</protein>
<comment type="caution">
    <text evidence="1">The sequence shown here is derived from an EMBL/GenBank/DDBJ whole genome shotgun (WGS) entry which is preliminary data.</text>
</comment>
<evidence type="ECO:0000313" key="2">
    <source>
        <dbReference type="Proteomes" id="UP000078486"/>
    </source>
</evidence>
<dbReference type="Proteomes" id="UP000078486">
    <property type="component" value="Unassembled WGS sequence"/>
</dbReference>
<organism evidence="1 2">
    <name type="scientific">Termitidicoccus mucosus</name>
    <dbReference type="NCBI Taxonomy" id="1184151"/>
    <lineage>
        <taxon>Bacteria</taxon>
        <taxon>Pseudomonadati</taxon>
        <taxon>Verrucomicrobiota</taxon>
        <taxon>Opitutia</taxon>
        <taxon>Opitutales</taxon>
        <taxon>Opitutaceae</taxon>
        <taxon>Termitidicoccus</taxon>
    </lineage>
</organism>
<dbReference type="AlphaFoldDB" id="A0A178ILV0"/>
<reference evidence="1 2" key="1">
    <citation type="submission" date="2016-01" db="EMBL/GenBank/DDBJ databases">
        <title>High potential of lignocellulose degradation of a new Verrucomicrobia species.</title>
        <authorList>
            <person name="Wang Y."/>
            <person name="Shi Y."/>
            <person name="Qiu Z."/>
            <person name="Liu S."/>
            <person name="Yang H."/>
        </authorList>
    </citation>
    <scope>NUCLEOTIDE SEQUENCE [LARGE SCALE GENOMIC DNA]</scope>
    <source>
        <strain evidence="1 2">TSB47</strain>
    </source>
</reference>
<evidence type="ECO:0008006" key="3">
    <source>
        <dbReference type="Google" id="ProtNLM"/>
    </source>
</evidence>
<dbReference type="STRING" id="1184151.AW736_06490"/>